<dbReference type="SUPFAM" id="SSF51445">
    <property type="entry name" value="(Trans)glycosidases"/>
    <property type="match status" value="1"/>
</dbReference>
<keyword evidence="2" id="KW-0378">Hydrolase</keyword>
<evidence type="ECO:0000313" key="5">
    <source>
        <dbReference type="EMBL" id="TDE07482.1"/>
    </source>
</evidence>
<dbReference type="SMART" id="SM00641">
    <property type="entry name" value="Glyco_25"/>
    <property type="match status" value="1"/>
</dbReference>
<keyword evidence="4" id="KW-0812">Transmembrane</keyword>
<comment type="similarity">
    <text evidence="1">Belongs to the glycosyl hydrolase 25 family.</text>
</comment>
<dbReference type="EMBL" id="SMKZ01000030">
    <property type="protein sequence ID" value="TDE07482.1"/>
    <property type="molecule type" value="Genomic_DNA"/>
</dbReference>
<dbReference type="PANTHER" id="PTHR34135:SF2">
    <property type="entry name" value="LYSOZYME"/>
    <property type="match status" value="1"/>
</dbReference>
<dbReference type="InterPro" id="IPR002053">
    <property type="entry name" value="Glyco_hydro_25"/>
</dbReference>
<evidence type="ECO:0000256" key="3">
    <source>
        <dbReference type="ARBA" id="ARBA00023295"/>
    </source>
</evidence>
<dbReference type="GO" id="GO:0016052">
    <property type="term" value="P:carbohydrate catabolic process"/>
    <property type="evidence" value="ECO:0007669"/>
    <property type="project" value="TreeGrafter"/>
</dbReference>
<keyword evidence="6" id="KW-1185">Reference proteome</keyword>
<dbReference type="OrthoDB" id="287365at2"/>
<dbReference type="AlphaFoldDB" id="A0A4R5D2H0"/>
<dbReference type="GO" id="GO:0016998">
    <property type="term" value="P:cell wall macromolecule catabolic process"/>
    <property type="evidence" value="ECO:0007669"/>
    <property type="project" value="InterPro"/>
</dbReference>
<protein>
    <submittedName>
        <fullName evidence="5">Lysozyme M1 (1,4-beta-N-acetylmuramidase)</fullName>
    </submittedName>
</protein>
<keyword evidence="3" id="KW-0326">Glycosidase</keyword>
<gene>
    <name evidence="5" type="ORF">E1269_19810</name>
</gene>
<evidence type="ECO:0000256" key="2">
    <source>
        <dbReference type="ARBA" id="ARBA00022801"/>
    </source>
</evidence>
<dbReference type="InterPro" id="IPR018077">
    <property type="entry name" value="Glyco_hydro_fam25_subgr"/>
</dbReference>
<keyword evidence="4" id="KW-0472">Membrane</keyword>
<comment type="caution">
    <text evidence="5">The sequence shown here is derived from an EMBL/GenBank/DDBJ whole genome shotgun (WGS) entry which is preliminary data.</text>
</comment>
<dbReference type="GO" id="GO:0009253">
    <property type="term" value="P:peptidoglycan catabolic process"/>
    <property type="evidence" value="ECO:0007669"/>
    <property type="project" value="InterPro"/>
</dbReference>
<dbReference type="InParanoid" id="A0A4R5D2H0"/>
<dbReference type="PANTHER" id="PTHR34135">
    <property type="entry name" value="LYSOZYME"/>
    <property type="match status" value="1"/>
</dbReference>
<proteinExistence type="inferred from homology"/>
<reference evidence="5 6" key="1">
    <citation type="submission" date="2019-03" db="EMBL/GenBank/DDBJ databases">
        <title>Draft genome sequences of novel Actinobacteria.</title>
        <authorList>
            <person name="Sahin N."/>
            <person name="Ay H."/>
            <person name="Saygin H."/>
        </authorList>
    </citation>
    <scope>NUCLEOTIDE SEQUENCE [LARGE SCALE GENOMIC DNA]</scope>
    <source>
        <strain evidence="5 6">5K138</strain>
    </source>
</reference>
<dbReference type="Proteomes" id="UP000294739">
    <property type="component" value="Unassembled WGS sequence"/>
</dbReference>
<dbReference type="InterPro" id="IPR017853">
    <property type="entry name" value="GH"/>
</dbReference>
<organism evidence="5 6">
    <name type="scientific">Jiangella asiatica</name>
    <dbReference type="NCBI Taxonomy" id="2530372"/>
    <lineage>
        <taxon>Bacteria</taxon>
        <taxon>Bacillati</taxon>
        <taxon>Actinomycetota</taxon>
        <taxon>Actinomycetes</taxon>
        <taxon>Jiangellales</taxon>
        <taxon>Jiangellaceae</taxon>
        <taxon>Jiangella</taxon>
    </lineage>
</organism>
<name>A0A4R5D2H0_9ACTN</name>
<keyword evidence="4" id="KW-1133">Transmembrane helix</keyword>
<dbReference type="Pfam" id="PF01183">
    <property type="entry name" value="Glyco_hydro_25"/>
    <property type="match status" value="1"/>
</dbReference>
<dbReference type="PROSITE" id="PS51904">
    <property type="entry name" value="GLYCOSYL_HYDROL_F25_2"/>
    <property type="match status" value="1"/>
</dbReference>
<dbReference type="GO" id="GO:0003796">
    <property type="term" value="F:lysozyme activity"/>
    <property type="evidence" value="ECO:0007669"/>
    <property type="project" value="InterPro"/>
</dbReference>
<evidence type="ECO:0000256" key="1">
    <source>
        <dbReference type="ARBA" id="ARBA00010646"/>
    </source>
</evidence>
<dbReference type="Gene3D" id="3.20.20.80">
    <property type="entry name" value="Glycosidases"/>
    <property type="match status" value="1"/>
</dbReference>
<feature type="transmembrane region" description="Helical" evidence="4">
    <location>
        <begin position="30"/>
        <end position="53"/>
    </location>
</feature>
<evidence type="ECO:0000313" key="6">
    <source>
        <dbReference type="Proteomes" id="UP000294739"/>
    </source>
</evidence>
<sequence length="252" mass="28495">MRRPLKSGVVEWPDSAFGEGAGAVRRRRRIALLVTAGVLVGLVAVGAAFWFLLVPNWRPGLEDGERYGIDVSAHRDRIDWERVAQDDIEFAYIKATEGQGWVDDRFADNWAGAARVGIDRGAYHFFTLCAPGEDQARNFLRVAPPDDTALPPAIDLELSGNCSDRPPADEVAGQVATFVDIVEEAWGRELLYYVRPDWDEQYPTRDGLDRDLWDFRFLRRPDGDPWHVWQVNIFAHVDGITGDVDLDIMRSR</sequence>
<evidence type="ECO:0000256" key="4">
    <source>
        <dbReference type="SAM" id="Phobius"/>
    </source>
</evidence>
<accession>A0A4R5D2H0</accession>